<dbReference type="InterPro" id="IPR000719">
    <property type="entry name" value="Prot_kinase_dom"/>
</dbReference>
<accession>A0A914XQB9</accession>
<evidence type="ECO:0000259" key="2">
    <source>
        <dbReference type="PROSITE" id="PS50011"/>
    </source>
</evidence>
<reference evidence="4" key="1">
    <citation type="submission" date="2022-11" db="UniProtKB">
        <authorList>
            <consortium name="WormBaseParasite"/>
        </authorList>
    </citation>
    <scope>IDENTIFICATION</scope>
</reference>
<dbReference type="Proteomes" id="UP000887577">
    <property type="component" value="Unplaced"/>
</dbReference>
<dbReference type="GO" id="GO:0004672">
    <property type="term" value="F:protein kinase activity"/>
    <property type="evidence" value="ECO:0007669"/>
    <property type="project" value="InterPro"/>
</dbReference>
<feature type="region of interest" description="Disordered" evidence="1">
    <location>
        <begin position="243"/>
        <end position="289"/>
    </location>
</feature>
<dbReference type="WBParaSite" id="PSU_v2.g10214.t1">
    <property type="protein sequence ID" value="PSU_v2.g10214.t1"/>
    <property type="gene ID" value="PSU_v2.g10214"/>
</dbReference>
<protein>
    <submittedName>
        <fullName evidence="4">Protein kinase domain-containing protein</fullName>
    </submittedName>
</protein>
<dbReference type="InterPro" id="IPR011009">
    <property type="entry name" value="Kinase-like_dom_sf"/>
</dbReference>
<organism evidence="3 4">
    <name type="scientific">Panagrolaimus superbus</name>
    <dbReference type="NCBI Taxonomy" id="310955"/>
    <lineage>
        <taxon>Eukaryota</taxon>
        <taxon>Metazoa</taxon>
        <taxon>Ecdysozoa</taxon>
        <taxon>Nematoda</taxon>
        <taxon>Chromadorea</taxon>
        <taxon>Rhabditida</taxon>
        <taxon>Tylenchina</taxon>
        <taxon>Panagrolaimomorpha</taxon>
        <taxon>Panagrolaimoidea</taxon>
        <taxon>Panagrolaimidae</taxon>
        <taxon>Panagrolaimus</taxon>
    </lineage>
</organism>
<dbReference type="InterPro" id="IPR050235">
    <property type="entry name" value="CK1_Ser-Thr_kinase"/>
</dbReference>
<evidence type="ECO:0000313" key="3">
    <source>
        <dbReference type="Proteomes" id="UP000887577"/>
    </source>
</evidence>
<evidence type="ECO:0000313" key="4">
    <source>
        <dbReference type="WBParaSite" id="PSU_v2.g10214.t1"/>
    </source>
</evidence>
<feature type="compositionally biased region" description="Low complexity" evidence="1">
    <location>
        <begin position="275"/>
        <end position="289"/>
    </location>
</feature>
<dbReference type="GO" id="GO:0005524">
    <property type="term" value="F:ATP binding"/>
    <property type="evidence" value="ECO:0007669"/>
    <property type="project" value="InterPro"/>
</dbReference>
<dbReference type="AlphaFoldDB" id="A0A914XQB9"/>
<dbReference type="Gene3D" id="1.10.510.10">
    <property type="entry name" value="Transferase(Phosphotransferase) domain 1"/>
    <property type="match status" value="1"/>
</dbReference>
<name>A0A914XQB9_9BILA</name>
<feature type="domain" description="Protein kinase" evidence="2">
    <location>
        <begin position="1"/>
        <end position="191"/>
    </location>
</feature>
<dbReference type="SUPFAM" id="SSF56112">
    <property type="entry name" value="Protein kinase-like (PK-like)"/>
    <property type="match status" value="1"/>
</dbReference>
<dbReference type="PROSITE" id="PS50011">
    <property type="entry name" value="PROTEIN_KINASE_DOM"/>
    <property type="match status" value="1"/>
</dbReference>
<sequence length="289" mass="32756">MQTAVRINKRMFNAIRNLHTIGFIHRNIQPSNFAIGSQKAQAAIVFIIGFSLAARYEQDLNGFEIDITTIKPQHAPRRINTLNSIYMSRRSHSTMQNLTRLDDIESWLFSCLDICILDCLPWKKSFIASEALEMKKNFFLHQYTFELFFERIPIDYRRIIDVLNSSLPKSTPDYSKISEINDKICKLYPTMHKKKPSSASPVLDTTKSLMLPTICLPAPSNQTEEKDTHSFYGIPKDVFPVKGKSKEMKSKNVKKSPASAPAILPASKDAKKKSSSNNNNAAAVVKKIN</sequence>
<proteinExistence type="predicted"/>
<evidence type="ECO:0000256" key="1">
    <source>
        <dbReference type="SAM" id="MobiDB-lite"/>
    </source>
</evidence>
<keyword evidence="3" id="KW-1185">Reference proteome</keyword>
<feature type="compositionally biased region" description="Low complexity" evidence="1">
    <location>
        <begin position="255"/>
        <end position="267"/>
    </location>
</feature>
<dbReference type="PANTHER" id="PTHR11909">
    <property type="entry name" value="CASEIN KINASE-RELATED"/>
    <property type="match status" value="1"/>
</dbReference>